<comment type="catalytic activity">
    <reaction evidence="1">
        <text>aldehydo-D-ribose 5-phosphate = D-ribulose 5-phosphate</text>
        <dbReference type="Rhea" id="RHEA:14657"/>
        <dbReference type="ChEBI" id="CHEBI:58121"/>
        <dbReference type="ChEBI" id="CHEBI:58273"/>
        <dbReference type="EC" id="5.3.1.6"/>
    </reaction>
</comment>
<comment type="similarity">
    <text evidence="3">Belongs to the ribose 5-phosphate isomerase family.</text>
</comment>
<reference evidence="7 8" key="1">
    <citation type="journal article" date="2018" name="Sci. Rep.">
        <title>Raphidocelis subcapitata (=Pseudokirchneriella subcapitata) provides an insight into genome evolution and environmental adaptations in the Sphaeropleales.</title>
        <authorList>
            <person name="Suzuki S."/>
            <person name="Yamaguchi H."/>
            <person name="Nakajima N."/>
            <person name="Kawachi M."/>
        </authorList>
    </citation>
    <scope>NUCLEOTIDE SEQUENCE [LARGE SCALE GENOMIC DNA]</scope>
    <source>
        <strain evidence="7 8">NIES-35</strain>
    </source>
</reference>
<evidence type="ECO:0000256" key="4">
    <source>
        <dbReference type="ARBA" id="ARBA00011959"/>
    </source>
</evidence>
<evidence type="ECO:0000256" key="6">
    <source>
        <dbReference type="SAM" id="MobiDB-lite"/>
    </source>
</evidence>
<feature type="region of interest" description="Disordered" evidence="6">
    <location>
        <begin position="1"/>
        <end position="20"/>
    </location>
</feature>
<evidence type="ECO:0000256" key="3">
    <source>
        <dbReference type="ARBA" id="ARBA00008088"/>
    </source>
</evidence>
<dbReference type="AlphaFoldDB" id="A0A2V0PG73"/>
<dbReference type="EMBL" id="BDRX01000088">
    <property type="protein sequence ID" value="GBF96910.1"/>
    <property type="molecule type" value="Genomic_DNA"/>
</dbReference>
<dbReference type="PANTHER" id="PTHR43748:SF1">
    <property type="entry name" value="RIBOSE-5-PHOSPHATE ISOMERASE 4, CHLOROPLASTIC-RELATED"/>
    <property type="match status" value="1"/>
</dbReference>
<evidence type="ECO:0000256" key="1">
    <source>
        <dbReference type="ARBA" id="ARBA00001713"/>
    </source>
</evidence>
<dbReference type="SUPFAM" id="SSF100950">
    <property type="entry name" value="NagB/RpiA/CoA transferase-like"/>
    <property type="match status" value="1"/>
</dbReference>
<evidence type="ECO:0000313" key="7">
    <source>
        <dbReference type="EMBL" id="GBF96910.1"/>
    </source>
</evidence>
<name>A0A2V0PG73_9CHLO</name>
<dbReference type="Gene3D" id="3.40.50.1360">
    <property type="match status" value="1"/>
</dbReference>
<comment type="caution">
    <text evidence="7">The sequence shown here is derived from an EMBL/GenBank/DDBJ whole genome shotgun (WGS) entry which is preliminary data.</text>
</comment>
<dbReference type="SUPFAM" id="SSF75445">
    <property type="entry name" value="D-ribose-5-phosphate isomerase (RpiA), lid domain"/>
    <property type="match status" value="1"/>
</dbReference>
<dbReference type="InterPro" id="IPR004788">
    <property type="entry name" value="Ribose5P_isomerase_type_A"/>
</dbReference>
<dbReference type="InterPro" id="IPR050262">
    <property type="entry name" value="Ribose-5P_isomerase"/>
</dbReference>
<accession>A0A2V0PG73</accession>
<organism evidence="7 8">
    <name type="scientific">Raphidocelis subcapitata</name>
    <dbReference type="NCBI Taxonomy" id="307507"/>
    <lineage>
        <taxon>Eukaryota</taxon>
        <taxon>Viridiplantae</taxon>
        <taxon>Chlorophyta</taxon>
        <taxon>core chlorophytes</taxon>
        <taxon>Chlorophyceae</taxon>
        <taxon>CS clade</taxon>
        <taxon>Sphaeropleales</taxon>
        <taxon>Selenastraceae</taxon>
        <taxon>Raphidocelis</taxon>
    </lineage>
</organism>
<keyword evidence="8" id="KW-1185">Reference proteome</keyword>
<dbReference type="Proteomes" id="UP000247498">
    <property type="component" value="Unassembled WGS sequence"/>
</dbReference>
<dbReference type="EC" id="5.3.1.6" evidence="4"/>
<dbReference type="UniPathway" id="UPA00115">
    <property type="reaction ID" value="UER00412"/>
</dbReference>
<dbReference type="Gene3D" id="3.30.70.260">
    <property type="match status" value="1"/>
</dbReference>
<gene>
    <name evidence="7" type="ORF">Rsub_09915</name>
</gene>
<keyword evidence="5 7" id="KW-0413">Isomerase</keyword>
<dbReference type="OrthoDB" id="1555531at2759"/>
<evidence type="ECO:0000256" key="5">
    <source>
        <dbReference type="ARBA" id="ARBA00023235"/>
    </source>
</evidence>
<dbReference type="InParanoid" id="A0A2V0PG73"/>
<dbReference type="PANTHER" id="PTHR43748">
    <property type="entry name" value="RIBOSE-5-PHOSPHATE ISOMERASE 3, CHLOROPLASTIC-RELATED"/>
    <property type="match status" value="1"/>
</dbReference>
<proteinExistence type="inferred from homology"/>
<dbReference type="FunCoup" id="A0A2V0PG73">
    <property type="interactions" value="587"/>
</dbReference>
<dbReference type="GO" id="GO:0009052">
    <property type="term" value="P:pentose-phosphate shunt, non-oxidative branch"/>
    <property type="evidence" value="ECO:0007669"/>
    <property type="project" value="InterPro"/>
</dbReference>
<evidence type="ECO:0000256" key="2">
    <source>
        <dbReference type="ARBA" id="ARBA00004988"/>
    </source>
</evidence>
<dbReference type="Pfam" id="PF06026">
    <property type="entry name" value="Rib_5-P_isom_A"/>
    <property type="match status" value="1"/>
</dbReference>
<dbReference type="InterPro" id="IPR037171">
    <property type="entry name" value="NagB/RpiA_transferase-like"/>
</dbReference>
<evidence type="ECO:0000313" key="8">
    <source>
        <dbReference type="Proteomes" id="UP000247498"/>
    </source>
</evidence>
<comment type="pathway">
    <text evidence="2">Carbohydrate degradation; pentose phosphate pathway; D-ribose 5-phosphate from D-ribulose 5-phosphate (non-oxidative stage): step 1/1.</text>
</comment>
<dbReference type="STRING" id="307507.A0A2V0PG73"/>
<protein>
    <recommendedName>
        <fullName evidence="4">ribose-5-phosphate isomerase</fullName>
        <ecNumber evidence="4">5.3.1.6</ecNumber>
    </recommendedName>
</protein>
<sequence>MQAPALRHARAPRPAPAAARARAGRALRPRLLCQAAGPGGAPEDVQRAAAKLAVDATVRPGSVVGIGTGEMVNYAVEYLAQQAAKGALAGVVAVPSCALSASEAAFQGLKMGRLEQYPKVDVFIEQVDQLDANANAFLKGLRAPAPGTQPDLPALSRLLGAAGAVVLLADAADCVSGRLRAALPVAIDAEAWEECAEEIDTIFLGDAEVWRRPAEGTSNPRGGDNPYVSPDGHAIVDVRFYEGLKLYGEDASYERIEAEVAAIPGVLATGLVVGRASLAVIADAERGPLATPLQPTAAPAAAGGGGS</sequence>
<dbReference type="GO" id="GO:0004751">
    <property type="term" value="F:ribose-5-phosphate isomerase activity"/>
    <property type="evidence" value="ECO:0007669"/>
    <property type="project" value="UniProtKB-EC"/>
</dbReference>